<protein>
    <recommendedName>
        <fullName evidence="4">Aldehyde dehydrogenase domain-containing protein</fullName>
    </recommendedName>
</protein>
<dbReference type="InterPro" id="IPR016161">
    <property type="entry name" value="Ald_DH/histidinol_DH"/>
</dbReference>
<accession>A0A2W5L1V2</accession>
<dbReference type="PANTHER" id="PTHR43570:SF20">
    <property type="entry name" value="ALDEHYDE DEHYDROGENASE ALDX-RELATED"/>
    <property type="match status" value="1"/>
</dbReference>
<dbReference type="GO" id="GO:0005737">
    <property type="term" value="C:cytoplasm"/>
    <property type="evidence" value="ECO:0007669"/>
    <property type="project" value="TreeGrafter"/>
</dbReference>
<evidence type="ECO:0000256" key="1">
    <source>
        <dbReference type="ARBA" id="ARBA00009986"/>
    </source>
</evidence>
<dbReference type="SUPFAM" id="SSF53720">
    <property type="entry name" value="ALDH-like"/>
    <property type="match status" value="1"/>
</dbReference>
<keyword evidence="2" id="KW-0560">Oxidoreductase</keyword>
<evidence type="ECO:0000259" key="4">
    <source>
        <dbReference type="Pfam" id="PF00171"/>
    </source>
</evidence>
<dbReference type="InterPro" id="IPR012394">
    <property type="entry name" value="Aldehyde_DH_NAD(P)"/>
</dbReference>
<evidence type="ECO:0000313" key="6">
    <source>
        <dbReference type="Proteomes" id="UP000248597"/>
    </source>
</evidence>
<dbReference type="Gene3D" id="3.40.605.10">
    <property type="entry name" value="Aldehyde Dehydrogenase, Chain A, domain 1"/>
    <property type="match status" value="1"/>
</dbReference>
<dbReference type="PANTHER" id="PTHR43570">
    <property type="entry name" value="ALDEHYDE DEHYDROGENASE"/>
    <property type="match status" value="1"/>
</dbReference>
<dbReference type="InterPro" id="IPR016163">
    <property type="entry name" value="Ald_DH_C"/>
</dbReference>
<feature type="domain" description="Aldehyde dehydrogenase" evidence="4">
    <location>
        <begin position="182"/>
        <end position="360"/>
    </location>
</feature>
<dbReference type="EMBL" id="QFPJ01000008">
    <property type="protein sequence ID" value="PZQ23292.1"/>
    <property type="molecule type" value="Genomic_DNA"/>
</dbReference>
<evidence type="ECO:0000256" key="3">
    <source>
        <dbReference type="ARBA" id="ARBA00023027"/>
    </source>
</evidence>
<dbReference type="GO" id="GO:0006081">
    <property type="term" value="P:aldehyde metabolic process"/>
    <property type="evidence" value="ECO:0007669"/>
    <property type="project" value="InterPro"/>
</dbReference>
<comment type="similarity">
    <text evidence="1">Belongs to the aldehyde dehydrogenase family.</text>
</comment>
<evidence type="ECO:0000256" key="2">
    <source>
        <dbReference type="ARBA" id="ARBA00023002"/>
    </source>
</evidence>
<gene>
    <name evidence="5" type="ORF">DI569_05455</name>
</gene>
<proteinExistence type="inferred from homology"/>
<dbReference type="Gene3D" id="3.40.309.10">
    <property type="entry name" value="Aldehyde Dehydrogenase, Chain A, domain 2"/>
    <property type="match status" value="1"/>
</dbReference>
<sequence>MGWMLEAQRAAFFADLPVSPAMRCDRLRRCALMIAENADALCDALAIDHPNQDRAAARFGECVPSLAVLCAAEASVAHRIRPAGRAGVLGWLSRDPVDYLPVGIVGIAVPASRPLLAMASLLAGAFAAGNRAIVAVEGPASQFGGLIADMVPRYFDPLELSVASRTAFAALPFDLRVSGAAQIGEDRAGDERMTIMHPGPSPVVFGRSADYARAAEDIIARKRPDDGRAPLAPDYLLVPDDREEEAANWLWRAAMKADGGQAAATAEEQLRLQQLLDDARARGAEVLTADGRGAAGAFHILRHASDDMLVMQSGFQGPILPIRNYTTVADAIAISHRRPVPLAIYYHGSDADEHRHLLDRMFLPRSATEDHIRARARIDAAMTLNIGPGEAAFRRFSRPRPAARHPVHRLARWFARGTADDRTDTASAMR</sequence>
<evidence type="ECO:0000313" key="5">
    <source>
        <dbReference type="EMBL" id="PZQ23292.1"/>
    </source>
</evidence>
<dbReference type="GO" id="GO:0004029">
    <property type="term" value="F:aldehyde dehydrogenase (NAD+) activity"/>
    <property type="evidence" value="ECO:0007669"/>
    <property type="project" value="TreeGrafter"/>
</dbReference>
<dbReference type="Proteomes" id="UP000248597">
    <property type="component" value="Unassembled WGS sequence"/>
</dbReference>
<dbReference type="AlphaFoldDB" id="A0A2W5L1V2"/>
<reference evidence="5 6" key="1">
    <citation type="submission" date="2017-08" db="EMBL/GenBank/DDBJ databases">
        <title>Infants hospitalized years apart are colonized by the same room-sourced microbial strains.</title>
        <authorList>
            <person name="Brooks B."/>
            <person name="Olm M.R."/>
            <person name="Firek B.A."/>
            <person name="Baker R."/>
            <person name="Thomas B.C."/>
            <person name="Morowitz M.J."/>
            <person name="Banfield J.F."/>
        </authorList>
    </citation>
    <scope>NUCLEOTIDE SEQUENCE [LARGE SCALE GENOMIC DNA]</scope>
    <source>
        <strain evidence="5">S2_005_003_R2_47</strain>
    </source>
</reference>
<organism evidence="5 6">
    <name type="scientific">Sphingopyxis macrogoltabida</name>
    <name type="common">Sphingomonas macrogoltabidus</name>
    <dbReference type="NCBI Taxonomy" id="33050"/>
    <lineage>
        <taxon>Bacteria</taxon>
        <taxon>Pseudomonadati</taxon>
        <taxon>Pseudomonadota</taxon>
        <taxon>Alphaproteobacteria</taxon>
        <taxon>Sphingomonadales</taxon>
        <taxon>Sphingomonadaceae</taxon>
        <taxon>Sphingopyxis</taxon>
    </lineage>
</organism>
<keyword evidence="3" id="KW-0520">NAD</keyword>
<dbReference type="InterPro" id="IPR015590">
    <property type="entry name" value="Aldehyde_DH_dom"/>
</dbReference>
<comment type="caution">
    <text evidence="5">The sequence shown here is derived from an EMBL/GenBank/DDBJ whole genome shotgun (WGS) entry which is preliminary data.</text>
</comment>
<name>A0A2W5L1V2_SPHMC</name>
<dbReference type="InterPro" id="IPR016162">
    <property type="entry name" value="Ald_DH_N"/>
</dbReference>
<dbReference type="Pfam" id="PF00171">
    <property type="entry name" value="Aldedh"/>
    <property type="match status" value="1"/>
</dbReference>